<comment type="caution">
    <text evidence="6">The sequence shown here is derived from an EMBL/GenBank/DDBJ whole genome shotgun (WGS) entry which is preliminary data.</text>
</comment>
<dbReference type="SUPFAM" id="SSF52172">
    <property type="entry name" value="CheY-like"/>
    <property type="match status" value="1"/>
</dbReference>
<keyword evidence="2 6" id="KW-0238">DNA-binding</keyword>
<accession>A0A8J3CVE2</accession>
<evidence type="ECO:0000256" key="1">
    <source>
        <dbReference type="ARBA" id="ARBA00022553"/>
    </source>
</evidence>
<evidence type="ECO:0000259" key="4">
    <source>
        <dbReference type="PROSITE" id="PS50043"/>
    </source>
</evidence>
<dbReference type="GO" id="GO:0006355">
    <property type="term" value="P:regulation of DNA-templated transcription"/>
    <property type="evidence" value="ECO:0007669"/>
    <property type="project" value="InterPro"/>
</dbReference>
<dbReference type="InterPro" id="IPR011006">
    <property type="entry name" value="CheY-like_superfamily"/>
</dbReference>
<organism evidence="6 7">
    <name type="scientific">Mongoliitalea lutea</name>
    <dbReference type="NCBI Taxonomy" id="849756"/>
    <lineage>
        <taxon>Bacteria</taxon>
        <taxon>Pseudomonadati</taxon>
        <taxon>Bacteroidota</taxon>
        <taxon>Cytophagia</taxon>
        <taxon>Cytophagales</taxon>
        <taxon>Cyclobacteriaceae</taxon>
        <taxon>Mongoliitalea</taxon>
    </lineage>
</organism>
<evidence type="ECO:0000313" key="6">
    <source>
        <dbReference type="EMBL" id="GHB30937.1"/>
    </source>
</evidence>
<feature type="domain" description="HTH luxR-type" evidence="4">
    <location>
        <begin position="142"/>
        <end position="207"/>
    </location>
</feature>
<dbReference type="InterPro" id="IPR039420">
    <property type="entry name" value="WalR-like"/>
</dbReference>
<dbReference type="InterPro" id="IPR058245">
    <property type="entry name" value="NreC/VraR/RcsB-like_REC"/>
</dbReference>
<name>A0A8J3CVE2_9BACT</name>
<dbReference type="PRINTS" id="PR00038">
    <property type="entry name" value="HTHLUXR"/>
</dbReference>
<dbReference type="InterPro" id="IPR016032">
    <property type="entry name" value="Sig_transdc_resp-reg_C-effctor"/>
</dbReference>
<dbReference type="PANTHER" id="PTHR43214">
    <property type="entry name" value="TWO-COMPONENT RESPONSE REGULATOR"/>
    <property type="match status" value="1"/>
</dbReference>
<evidence type="ECO:0000259" key="5">
    <source>
        <dbReference type="PROSITE" id="PS50110"/>
    </source>
</evidence>
<protein>
    <submittedName>
        <fullName evidence="6">DNA-binding response regulator</fullName>
    </submittedName>
</protein>
<dbReference type="PROSITE" id="PS50110">
    <property type="entry name" value="RESPONSE_REGULATORY"/>
    <property type="match status" value="1"/>
</dbReference>
<dbReference type="CDD" id="cd17535">
    <property type="entry name" value="REC_NarL-like"/>
    <property type="match status" value="1"/>
</dbReference>
<reference evidence="6" key="1">
    <citation type="journal article" date="2014" name="Int. J. Syst. Evol. Microbiol.">
        <title>Complete genome sequence of Corynebacterium casei LMG S-19264T (=DSM 44701T), isolated from a smear-ripened cheese.</title>
        <authorList>
            <consortium name="US DOE Joint Genome Institute (JGI-PGF)"/>
            <person name="Walter F."/>
            <person name="Albersmeier A."/>
            <person name="Kalinowski J."/>
            <person name="Ruckert C."/>
        </authorList>
    </citation>
    <scope>NUCLEOTIDE SEQUENCE</scope>
    <source>
        <strain evidence="6">KCTC 23224</strain>
    </source>
</reference>
<evidence type="ECO:0000313" key="7">
    <source>
        <dbReference type="Proteomes" id="UP000642809"/>
    </source>
</evidence>
<dbReference type="GO" id="GO:0000160">
    <property type="term" value="P:phosphorelay signal transduction system"/>
    <property type="evidence" value="ECO:0007669"/>
    <property type="project" value="InterPro"/>
</dbReference>
<evidence type="ECO:0000256" key="2">
    <source>
        <dbReference type="ARBA" id="ARBA00023125"/>
    </source>
</evidence>
<feature type="domain" description="Response regulatory" evidence="5">
    <location>
        <begin position="3"/>
        <end position="119"/>
    </location>
</feature>
<dbReference type="GO" id="GO:0003677">
    <property type="term" value="F:DNA binding"/>
    <property type="evidence" value="ECO:0007669"/>
    <property type="project" value="UniProtKB-KW"/>
</dbReference>
<reference evidence="6" key="2">
    <citation type="submission" date="2020-09" db="EMBL/GenBank/DDBJ databases">
        <authorList>
            <person name="Sun Q."/>
            <person name="Kim S."/>
        </authorList>
    </citation>
    <scope>NUCLEOTIDE SEQUENCE</scope>
    <source>
        <strain evidence="6">KCTC 23224</strain>
    </source>
</reference>
<dbReference type="CDD" id="cd06170">
    <property type="entry name" value="LuxR_C_like"/>
    <property type="match status" value="1"/>
</dbReference>
<feature type="modified residue" description="4-aspartylphosphate" evidence="3">
    <location>
        <position position="54"/>
    </location>
</feature>
<dbReference type="SMART" id="SM00448">
    <property type="entry name" value="REC"/>
    <property type="match status" value="1"/>
</dbReference>
<dbReference type="PROSITE" id="PS50043">
    <property type="entry name" value="HTH_LUXR_2"/>
    <property type="match status" value="1"/>
</dbReference>
<dbReference type="PANTHER" id="PTHR43214:SF43">
    <property type="entry name" value="TWO-COMPONENT RESPONSE REGULATOR"/>
    <property type="match status" value="1"/>
</dbReference>
<dbReference type="RefSeq" id="WP_189579344.1">
    <property type="nucleotide sequence ID" value="NZ_BMYF01000004.1"/>
</dbReference>
<gene>
    <name evidence="6" type="ORF">GCM10008106_09790</name>
</gene>
<dbReference type="Pfam" id="PF00072">
    <property type="entry name" value="Response_reg"/>
    <property type="match status" value="1"/>
</dbReference>
<keyword evidence="1 3" id="KW-0597">Phosphoprotein</keyword>
<dbReference type="SMART" id="SM00421">
    <property type="entry name" value="HTH_LUXR"/>
    <property type="match status" value="1"/>
</dbReference>
<dbReference type="EMBL" id="BMYF01000004">
    <property type="protein sequence ID" value="GHB30937.1"/>
    <property type="molecule type" value="Genomic_DNA"/>
</dbReference>
<dbReference type="Proteomes" id="UP000642809">
    <property type="component" value="Unassembled WGS sequence"/>
</dbReference>
<sequence>MIRIAIADDHKLFAKGIESLLEEEEDFSIKGIFLNGNDLVDFVTKKNVDIVITDMNMPGLDGVGVIKGVKNISTKIKVIVLSMYDDQHIYEKCIKSGASAYMLKDSDPNELIYTIREVFEGSYIADYRKVLNEIKNSKFPDYFSEKIKLSKREIQIIKKICDGGTNREIADQLALSQHTVETHRKKIHQKLGVSSVAELVSKAKEMRLD</sequence>
<keyword evidence="7" id="KW-1185">Reference proteome</keyword>
<dbReference type="SUPFAM" id="SSF46894">
    <property type="entry name" value="C-terminal effector domain of the bipartite response regulators"/>
    <property type="match status" value="1"/>
</dbReference>
<evidence type="ECO:0000256" key="3">
    <source>
        <dbReference type="PROSITE-ProRule" id="PRU00169"/>
    </source>
</evidence>
<dbReference type="Pfam" id="PF00196">
    <property type="entry name" value="GerE"/>
    <property type="match status" value="1"/>
</dbReference>
<dbReference type="InterPro" id="IPR000792">
    <property type="entry name" value="Tscrpt_reg_LuxR_C"/>
</dbReference>
<dbReference type="AlphaFoldDB" id="A0A8J3CVE2"/>
<proteinExistence type="predicted"/>
<dbReference type="Gene3D" id="3.40.50.2300">
    <property type="match status" value="1"/>
</dbReference>
<dbReference type="InterPro" id="IPR001789">
    <property type="entry name" value="Sig_transdc_resp-reg_receiver"/>
</dbReference>